<reference evidence="2" key="2">
    <citation type="submission" date="2023-06" db="EMBL/GenBank/DDBJ databases">
        <authorList>
            <person name="Ma L."/>
            <person name="Liu K.-W."/>
            <person name="Li Z."/>
            <person name="Hsiao Y.-Y."/>
            <person name="Qi Y."/>
            <person name="Fu T."/>
            <person name="Tang G."/>
            <person name="Zhang D."/>
            <person name="Sun W.-H."/>
            <person name="Liu D.-K."/>
            <person name="Li Y."/>
            <person name="Chen G.-Z."/>
            <person name="Liu X.-D."/>
            <person name="Liao X.-Y."/>
            <person name="Jiang Y.-T."/>
            <person name="Yu X."/>
            <person name="Hao Y."/>
            <person name="Huang J."/>
            <person name="Zhao X.-W."/>
            <person name="Ke S."/>
            <person name="Chen Y.-Y."/>
            <person name="Wu W.-L."/>
            <person name="Hsu J.-L."/>
            <person name="Lin Y.-F."/>
            <person name="Huang M.-D."/>
            <person name="Li C.-Y."/>
            <person name="Huang L."/>
            <person name="Wang Z.-W."/>
            <person name="Zhao X."/>
            <person name="Zhong W.-Y."/>
            <person name="Peng D.-H."/>
            <person name="Ahmad S."/>
            <person name="Lan S."/>
            <person name="Zhang J.-S."/>
            <person name="Tsai W.-C."/>
            <person name="Van De Peer Y."/>
            <person name="Liu Z.-J."/>
        </authorList>
    </citation>
    <scope>NUCLEOTIDE SEQUENCE</scope>
    <source>
        <strain evidence="2">CP</strain>
        <tissue evidence="2">Leaves</tissue>
    </source>
</reference>
<keyword evidence="1" id="KW-0472">Membrane</keyword>
<keyword evidence="3" id="KW-1185">Reference proteome</keyword>
<evidence type="ECO:0000313" key="2">
    <source>
        <dbReference type="EMBL" id="KAK1307930.1"/>
    </source>
</evidence>
<dbReference type="EMBL" id="JAUJYO010000009">
    <property type="protein sequence ID" value="KAK1307930.1"/>
    <property type="molecule type" value="Genomic_DNA"/>
</dbReference>
<proteinExistence type="predicted"/>
<evidence type="ECO:0000313" key="3">
    <source>
        <dbReference type="Proteomes" id="UP001180020"/>
    </source>
</evidence>
<accession>A0AAV9E342</accession>
<sequence>MDIKLAKNMVHAALMAMALAFGTGAYSVLVHRCSWAGTVVLVMACVFRTWTLFRAALLPRRVRSSATIAVTKEPGHTFESRGRNRSGEVLE</sequence>
<organism evidence="2 3">
    <name type="scientific">Acorus calamus</name>
    <name type="common">Sweet flag</name>
    <dbReference type="NCBI Taxonomy" id="4465"/>
    <lineage>
        <taxon>Eukaryota</taxon>
        <taxon>Viridiplantae</taxon>
        <taxon>Streptophyta</taxon>
        <taxon>Embryophyta</taxon>
        <taxon>Tracheophyta</taxon>
        <taxon>Spermatophyta</taxon>
        <taxon>Magnoliopsida</taxon>
        <taxon>Liliopsida</taxon>
        <taxon>Acoraceae</taxon>
        <taxon>Acorus</taxon>
    </lineage>
</organism>
<comment type="caution">
    <text evidence="2">The sequence shown here is derived from an EMBL/GenBank/DDBJ whole genome shotgun (WGS) entry which is preliminary data.</text>
</comment>
<gene>
    <name evidence="2" type="ORF">QJS10_CPA09g01226</name>
</gene>
<feature type="transmembrane region" description="Helical" evidence="1">
    <location>
        <begin position="35"/>
        <end position="53"/>
    </location>
</feature>
<keyword evidence="1" id="KW-1133">Transmembrane helix</keyword>
<evidence type="ECO:0000256" key="1">
    <source>
        <dbReference type="SAM" id="Phobius"/>
    </source>
</evidence>
<keyword evidence="1" id="KW-0812">Transmembrane</keyword>
<reference evidence="2" key="1">
    <citation type="journal article" date="2023" name="Nat. Commun.">
        <title>Diploid and tetraploid genomes of Acorus and the evolution of monocots.</title>
        <authorList>
            <person name="Ma L."/>
            <person name="Liu K.W."/>
            <person name="Li Z."/>
            <person name="Hsiao Y.Y."/>
            <person name="Qi Y."/>
            <person name="Fu T."/>
            <person name="Tang G.D."/>
            <person name="Zhang D."/>
            <person name="Sun W.H."/>
            <person name="Liu D.K."/>
            <person name="Li Y."/>
            <person name="Chen G.Z."/>
            <person name="Liu X.D."/>
            <person name="Liao X.Y."/>
            <person name="Jiang Y.T."/>
            <person name="Yu X."/>
            <person name="Hao Y."/>
            <person name="Huang J."/>
            <person name="Zhao X.W."/>
            <person name="Ke S."/>
            <person name="Chen Y.Y."/>
            <person name="Wu W.L."/>
            <person name="Hsu J.L."/>
            <person name="Lin Y.F."/>
            <person name="Huang M.D."/>
            <person name="Li C.Y."/>
            <person name="Huang L."/>
            <person name="Wang Z.W."/>
            <person name="Zhao X."/>
            <person name="Zhong W.Y."/>
            <person name="Peng D.H."/>
            <person name="Ahmad S."/>
            <person name="Lan S."/>
            <person name="Zhang J.S."/>
            <person name="Tsai W.C."/>
            <person name="Van de Peer Y."/>
            <person name="Liu Z.J."/>
        </authorList>
    </citation>
    <scope>NUCLEOTIDE SEQUENCE</scope>
    <source>
        <strain evidence="2">CP</strain>
    </source>
</reference>
<name>A0AAV9E342_ACOCL</name>
<protein>
    <submittedName>
        <fullName evidence="2">Uncharacterized protein</fullName>
    </submittedName>
</protein>
<dbReference type="AlphaFoldDB" id="A0AAV9E342"/>
<feature type="transmembrane region" description="Helical" evidence="1">
    <location>
        <begin position="12"/>
        <end position="29"/>
    </location>
</feature>
<dbReference type="Proteomes" id="UP001180020">
    <property type="component" value="Unassembled WGS sequence"/>
</dbReference>